<feature type="transmembrane region" description="Helical" evidence="7">
    <location>
        <begin position="332"/>
        <end position="354"/>
    </location>
</feature>
<dbReference type="PROSITE" id="PS50109">
    <property type="entry name" value="HIS_KIN"/>
    <property type="match status" value="1"/>
</dbReference>
<comment type="caution">
    <text evidence="9">The sequence shown here is derived from an EMBL/GenBank/DDBJ whole genome shotgun (WGS) entry which is preliminary data.</text>
</comment>
<feature type="domain" description="Histidine kinase" evidence="8">
    <location>
        <begin position="474"/>
        <end position="582"/>
    </location>
</feature>
<evidence type="ECO:0000256" key="2">
    <source>
        <dbReference type="ARBA" id="ARBA00022679"/>
    </source>
</evidence>
<evidence type="ECO:0000313" key="9">
    <source>
        <dbReference type="EMBL" id="MVP01906.1"/>
    </source>
</evidence>
<dbReference type="InterPro" id="IPR036890">
    <property type="entry name" value="HATPase_C_sf"/>
</dbReference>
<evidence type="ECO:0000256" key="5">
    <source>
        <dbReference type="ARBA" id="ARBA00022840"/>
    </source>
</evidence>
<dbReference type="Gene3D" id="1.10.287.130">
    <property type="match status" value="1"/>
</dbReference>
<organism evidence="9 10">
    <name type="scientific">Paenibacillus lutrae</name>
    <dbReference type="NCBI Taxonomy" id="2078573"/>
    <lineage>
        <taxon>Bacteria</taxon>
        <taxon>Bacillati</taxon>
        <taxon>Bacillota</taxon>
        <taxon>Bacilli</taxon>
        <taxon>Bacillales</taxon>
        <taxon>Paenibacillaceae</taxon>
        <taxon>Paenibacillus</taxon>
    </lineage>
</organism>
<dbReference type="Proteomes" id="UP000490800">
    <property type="component" value="Unassembled WGS sequence"/>
</dbReference>
<sequence length="582" mass="65885">MSIKNLSIVFLTVVLAVLVINNTVFFYSTKNSLVTNMESELFTVSQQIQLSIDHVEYSYETTDRLMSDSLKKVAIAAKNSLPARFEEITNEQLLQLSRLYHVSNITLFARQGNDIISVRSSEPKELNMNTKEWGNYHTALSQLLSGELVTVPEGTASQNFWTGKLSGSASNPDSPKNKFAYYYDGTTNYIINPMINSSALQELDSSGGTELIVEETLRNNNRLLEITGFNPRTFSKPDDDPSFYTYTNQSRNLRYSERKILFGQYTKKSPEDGTFIEKAVSSNKPVSYTTKIDNRNVLKMFYPVKSEKVQFPYVIGLVTDMEHIHESLNKQLFNFFLIILLVSLASFLLIVSLYKAINRSKDSIAQTIQDNYTNEMNNLMVAIKGQNHDFANHLTTISCMVQLKKFDETKKYIHELVEETRLVNEMVHVGHPALASLISSKLTQSFMRKIHFTYDLDHLGDDLESISGLKSVDIVKILGNLIDNAYDEVSYLEVEKREVHLACQLKENHLIFHISNTTAEPISEDILNAMFKSGYSTKTSGNHKGLGLAIVSQLVQRYKGSISVQVPDKNKIQFTVILPIDS</sequence>
<evidence type="ECO:0000256" key="1">
    <source>
        <dbReference type="ARBA" id="ARBA00022553"/>
    </source>
</evidence>
<keyword evidence="4" id="KW-0418">Kinase</keyword>
<keyword evidence="3" id="KW-0547">Nucleotide-binding</keyword>
<dbReference type="InterPro" id="IPR003594">
    <property type="entry name" value="HATPase_dom"/>
</dbReference>
<dbReference type="GO" id="GO:0042802">
    <property type="term" value="F:identical protein binding"/>
    <property type="evidence" value="ECO:0007669"/>
    <property type="project" value="TreeGrafter"/>
</dbReference>
<protein>
    <submittedName>
        <fullName evidence="9">GHKL domain-containing protein</fullName>
    </submittedName>
</protein>
<dbReference type="EMBL" id="RHLK01000016">
    <property type="protein sequence ID" value="MVP01906.1"/>
    <property type="molecule type" value="Genomic_DNA"/>
</dbReference>
<evidence type="ECO:0000259" key="8">
    <source>
        <dbReference type="PROSITE" id="PS50109"/>
    </source>
</evidence>
<name>A0A7X3FLG9_9BACL</name>
<keyword evidence="10" id="KW-1185">Reference proteome</keyword>
<keyword evidence="6" id="KW-0902">Two-component regulatory system</keyword>
<evidence type="ECO:0000256" key="4">
    <source>
        <dbReference type="ARBA" id="ARBA00022777"/>
    </source>
</evidence>
<dbReference type="SMART" id="SM00387">
    <property type="entry name" value="HATPase_c"/>
    <property type="match status" value="1"/>
</dbReference>
<dbReference type="OrthoDB" id="1634477at2"/>
<accession>A0A7X3FLG9</accession>
<dbReference type="PANTHER" id="PTHR40448:SF1">
    <property type="entry name" value="TWO-COMPONENT SENSOR HISTIDINE KINASE"/>
    <property type="match status" value="1"/>
</dbReference>
<dbReference type="InterPro" id="IPR039506">
    <property type="entry name" value="SPOB_a"/>
</dbReference>
<evidence type="ECO:0000256" key="7">
    <source>
        <dbReference type="SAM" id="Phobius"/>
    </source>
</evidence>
<reference evidence="9 10" key="1">
    <citation type="journal article" date="2019" name="Microorganisms">
        <title>Paenibacillus lutrae sp. nov., A Chitinolytic Species Isolated from A River Otter in Castril Natural Park, Granada, Spain.</title>
        <authorList>
            <person name="Rodriguez M."/>
            <person name="Reina J.C."/>
            <person name="Bejar V."/>
            <person name="Llamas I."/>
        </authorList>
    </citation>
    <scope>NUCLEOTIDE SEQUENCE [LARGE SCALE GENOMIC DNA]</scope>
    <source>
        <strain evidence="9 10">N10</strain>
    </source>
</reference>
<dbReference type="PANTHER" id="PTHR40448">
    <property type="entry name" value="TWO-COMPONENT SENSOR HISTIDINE KINASE"/>
    <property type="match status" value="1"/>
</dbReference>
<dbReference type="InterPro" id="IPR032834">
    <property type="entry name" value="NatK-like_C"/>
</dbReference>
<keyword evidence="2" id="KW-0808">Transferase</keyword>
<evidence type="ECO:0000313" key="10">
    <source>
        <dbReference type="Proteomes" id="UP000490800"/>
    </source>
</evidence>
<dbReference type="SUPFAM" id="SSF55874">
    <property type="entry name" value="ATPase domain of HSP90 chaperone/DNA topoisomerase II/histidine kinase"/>
    <property type="match status" value="1"/>
</dbReference>
<dbReference type="SUPFAM" id="SSF55890">
    <property type="entry name" value="Sporulation response regulatory protein Spo0B"/>
    <property type="match status" value="1"/>
</dbReference>
<dbReference type="RefSeq" id="WP_157338323.1">
    <property type="nucleotide sequence ID" value="NZ_RHLK01000016.1"/>
</dbReference>
<proteinExistence type="predicted"/>
<dbReference type="GO" id="GO:0000155">
    <property type="term" value="F:phosphorelay sensor kinase activity"/>
    <property type="evidence" value="ECO:0007669"/>
    <property type="project" value="InterPro"/>
</dbReference>
<keyword evidence="7" id="KW-0812">Transmembrane</keyword>
<evidence type="ECO:0000256" key="6">
    <source>
        <dbReference type="ARBA" id="ARBA00023012"/>
    </source>
</evidence>
<keyword evidence="7" id="KW-1133">Transmembrane helix</keyword>
<dbReference type="InterPro" id="IPR016120">
    <property type="entry name" value="Sig_transdc_His_kin_SpoOB"/>
</dbReference>
<keyword evidence="1" id="KW-0597">Phosphoprotein</keyword>
<dbReference type="InterPro" id="IPR005467">
    <property type="entry name" value="His_kinase_dom"/>
</dbReference>
<gene>
    <name evidence="9" type="ORF">EDM21_20720</name>
</gene>
<dbReference type="Pfam" id="PF14689">
    <property type="entry name" value="SPOB_a"/>
    <property type="match status" value="1"/>
</dbReference>
<keyword evidence="7" id="KW-0472">Membrane</keyword>
<dbReference type="Gene3D" id="3.30.565.10">
    <property type="entry name" value="Histidine kinase-like ATPase, C-terminal domain"/>
    <property type="match status" value="1"/>
</dbReference>
<dbReference type="GO" id="GO:0005524">
    <property type="term" value="F:ATP binding"/>
    <property type="evidence" value="ECO:0007669"/>
    <property type="project" value="UniProtKB-KW"/>
</dbReference>
<dbReference type="Pfam" id="PF14501">
    <property type="entry name" value="HATPase_c_5"/>
    <property type="match status" value="1"/>
</dbReference>
<keyword evidence="5" id="KW-0067">ATP-binding</keyword>
<dbReference type="AlphaFoldDB" id="A0A7X3FLG9"/>
<evidence type="ECO:0000256" key="3">
    <source>
        <dbReference type="ARBA" id="ARBA00022741"/>
    </source>
</evidence>